<feature type="domain" description="UspA" evidence="2">
    <location>
        <begin position="186"/>
        <end position="278"/>
    </location>
</feature>
<dbReference type="AlphaFoldDB" id="A0A2V4NS01"/>
<dbReference type="SUPFAM" id="SSF52402">
    <property type="entry name" value="Adenine nucleotide alpha hydrolases-like"/>
    <property type="match status" value="2"/>
</dbReference>
<dbReference type="Proteomes" id="UP000248039">
    <property type="component" value="Unassembled WGS sequence"/>
</dbReference>
<comment type="similarity">
    <text evidence="1">Belongs to the universal stress protein A family.</text>
</comment>
<feature type="domain" description="UspA" evidence="2">
    <location>
        <begin position="21"/>
        <end position="149"/>
    </location>
</feature>
<evidence type="ECO:0000313" key="4">
    <source>
        <dbReference type="Proteomes" id="UP000248039"/>
    </source>
</evidence>
<organism evidence="3 4">
    <name type="scientific">Streptomyces tateyamensis</name>
    <dbReference type="NCBI Taxonomy" id="565073"/>
    <lineage>
        <taxon>Bacteria</taxon>
        <taxon>Bacillati</taxon>
        <taxon>Actinomycetota</taxon>
        <taxon>Actinomycetes</taxon>
        <taxon>Kitasatosporales</taxon>
        <taxon>Streptomycetaceae</taxon>
        <taxon>Streptomyces</taxon>
    </lineage>
</organism>
<dbReference type="PANTHER" id="PTHR46268">
    <property type="entry name" value="STRESS RESPONSE PROTEIN NHAX"/>
    <property type="match status" value="1"/>
</dbReference>
<gene>
    <name evidence="3" type="ORF">C7C46_08065</name>
</gene>
<dbReference type="EMBL" id="PYBW01000026">
    <property type="protein sequence ID" value="PYC84024.1"/>
    <property type="molecule type" value="Genomic_DNA"/>
</dbReference>
<dbReference type="InterPro" id="IPR006015">
    <property type="entry name" value="Universal_stress_UspA"/>
</dbReference>
<comment type="caution">
    <text evidence="3">The sequence shown here is derived from an EMBL/GenBank/DDBJ whole genome shotgun (WGS) entry which is preliminary data.</text>
</comment>
<sequence length="282" mass="29213">MGGISSFDRRSPVMSPLLPVQVAVDGSPSGWTALAWAARVAERGAVPLEVLHVMPRDLLSAVTGSDQQVLDGEAVTAEVLERVQRLVPGVEVGTRVLRGSPQNILLAESRLAGLLVMGTRGLTGLHGWWVGSVSRAVAEHALCPVVVCKTAADGQDAPPLPTGDVVVVVDPAVPALGVVDFAFRAAMLTVGTVQLIAEPADADALRELLERQQARFPELAIKVRAAAGAPEAELVAASQRAGLVVVGRPTELSLLGNTHPGIAAAVLEKAECPVAVVPIGRH</sequence>
<proteinExistence type="inferred from homology"/>
<keyword evidence="4" id="KW-1185">Reference proteome</keyword>
<dbReference type="Pfam" id="PF00582">
    <property type="entry name" value="Usp"/>
    <property type="match status" value="2"/>
</dbReference>
<protein>
    <recommendedName>
        <fullName evidence="2">UspA domain-containing protein</fullName>
    </recommendedName>
</protein>
<dbReference type="Gene3D" id="3.40.50.620">
    <property type="entry name" value="HUPs"/>
    <property type="match status" value="2"/>
</dbReference>
<dbReference type="InterPro" id="IPR006016">
    <property type="entry name" value="UspA"/>
</dbReference>
<evidence type="ECO:0000259" key="2">
    <source>
        <dbReference type="Pfam" id="PF00582"/>
    </source>
</evidence>
<dbReference type="PANTHER" id="PTHR46268:SF6">
    <property type="entry name" value="UNIVERSAL STRESS PROTEIN UP12"/>
    <property type="match status" value="1"/>
</dbReference>
<accession>A0A2V4NS01</accession>
<evidence type="ECO:0000313" key="3">
    <source>
        <dbReference type="EMBL" id="PYC84024.1"/>
    </source>
</evidence>
<dbReference type="InterPro" id="IPR014729">
    <property type="entry name" value="Rossmann-like_a/b/a_fold"/>
</dbReference>
<reference evidence="3 4" key="1">
    <citation type="submission" date="2018-03" db="EMBL/GenBank/DDBJ databases">
        <title>Bioinformatic expansion and discovery of thiopeptide antibiotics.</title>
        <authorList>
            <person name="Schwalen C.J."/>
            <person name="Hudson G.A."/>
            <person name="Mitchell D.A."/>
        </authorList>
    </citation>
    <scope>NUCLEOTIDE SEQUENCE [LARGE SCALE GENOMIC DNA]</scope>
    <source>
        <strain evidence="3 4">ATCC 21389</strain>
    </source>
</reference>
<dbReference type="OrthoDB" id="3871731at2"/>
<dbReference type="CDD" id="cd00293">
    <property type="entry name" value="USP-like"/>
    <property type="match status" value="1"/>
</dbReference>
<name>A0A2V4NS01_9ACTN</name>
<evidence type="ECO:0000256" key="1">
    <source>
        <dbReference type="ARBA" id="ARBA00008791"/>
    </source>
</evidence>
<dbReference type="PRINTS" id="PR01438">
    <property type="entry name" value="UNVRSLSTRESS"/>
</dbReference>